<evidence type="ECO:0000313" key="1">
    <source>
        <dbReference type="EMBL" id="SEQ56388.1"/>
    </source>
</evidence>
<evidence type="ECO:0008006" key="3">
    <source>
        <dbReference type="Google" id="ProtNLM"/>
    </source>
</evidence>
<keyword evidence="2" id="KW-1185">Reference proteome</keyword>
<protein>
    <recommendedName>
        <fullName evidence="3">Aminopeptidase</fullName>
    </recommendedName>
</protein>
<dbReference type="InterPro" id="IPR047742">
    <property type="entry name" value="PA4642-like"/>
</dbReference>
<dbReference type="RefSeq" id="WP_069520370.1">
    <property type="nucleotide sequence ID" value="NZ_FOFP01000007.1"/>
</dbReference>
<organism evidence="1 2">
    <name type="scientific">Pseudomonas cuatrocienegasensis</name>
    <dbReference type="NCBI Taxonomy" id="543360"/>
    <lineage>
        <taxon>Bacteria</taxon>
        <taxon>Pseudomonadati</taxon>
        <taxon>Pseudomonadota</taxon>
        <taxon>Gammaproteobacteria</taxon>
        <taxon>Pseudomonadales</taxon>
        <taxon>Pseudomonadaceae</taxon>
        <taxon>Pseudomonas</taxon>
    </lineage>
</organism>
<name>A0ABY1BCU6_9PSED</name>
<reference evidence="1 2" key="1">
    <citation type="submission" date="2016-10" db="EMBL/GenBank/DDBJ databases">
        <authorList>
            <person name="Varghese N."/>
            <person name="Submissions S."/>
        </authorList>
    </citation>
    <scope>NUCLEOTIDE SEQUENCE [LARGE SCALE GENOMIC DNA]</scope>
    <source>
        <strain evidence="1 2">CIP 109853</strain>
    </source>
</reference>
<dbReference type="Proteomes" id="UP000198512">
    <property type="component" value="Unassembled WGS sequence"/>
</dbReference>
<comment type="caution">
    <text evidence="1">The sequence shown here is derived from an EMBL/GenBank/DDBJ whole genome shotgun (WGS) entry which is preliminary data.</text>
</comment>
<accession>A0ABY1BCU6</accession>
<sequence length="95" mass="10787">MRKDKQQVIGEEISDEPIKLFLAVEPADATPPSLHKLVKAYRGLRINDFERFVGFFVEAGYDLDAKDAQGHDFIALIQDQRQAEPYIEVIRAARG</sequence>
<evidence type="ECO:0000313" key="2">
    <source>
        <dbReference type="Proteomes" id="UP000198512"/>
    </source>
</evidence>
<gene>
    <name evidence="1" type="ORF">SAMN05216600_10773</name>
</gene>
<dbReference type="NCBIfam" id="NF038106">
    <property type="entry name" value="gamma_NF038106"/>
    <property type="match status" value="1"/>
</dbReference>
<dbReference type="EMBL" id="FOFP01000007">
    <property type="protein sequence ID" value="SEQ56388.1"/>
    <property type="molecule type" value="Genomic_DNA"/>
</dbReference>
<proteinExistence type="predicted"/>